<dbReference type="AlphaFoldDB" id="A0A923NDZ0"/>
<dbReference type="GO" id="GO:0005524">
    <property type="term" value="F:ATP binding"/>
    <property type="evidence" value="ECO:0007669"/>
    <property type="project" value="UniProtKB-KW"/>
</dbReference>
<dbReference type="InterPro" id="IPR054352">
    <property type="entry name" value="ACT_Aspartokinase"/>
</dbReference>
<keyword evidence="15" id="KW-0028">Amino-acid biosynthesis</keyword>
<dbReference type="GO" id="GO:0009089">
    <property type="term" value="P:lysine biosynthetic process via diaminopimelate"/>
    <property type="evidence" value="ECO:0007669"/>
    <property type="project" value="InterPro"/>
</dbReference>
<reference evidence="18" key="1">
    <citation type="submission" date="2020-08" db="EMBL/GenBank/DDBJ databases">
        <authorList>
            <person name="Liu C."/>
            <person name="Sun Q."/>
        </authorList>
    </citation>
    <scope>NUCLEOTIDE SEQUENCE</scope>
    <source>
        <strain evidence="18">BX16</strain>
    </source>
</reference>
<dbReference type="Proteomes" id="UP000644115">
    <property type="component" value="Unassembled WGS sequence"/>
</dbReference>
<comment type="similarity">
    <text evidence="5 14">Belongs to the aspartokinase family.</text>
</comment>
<dbReference type="Gene3D" id="3.40.1160.10">
    <property type="entry name" value="Acetylglutamate kinase-like"/>
    <property type="match status" value="1"/>
</dbReference>
<keyword evidence="11" id="KW-0457">Lysine biosynthesis</keyword>
<dbReference type="CDD" id="cd04923">
    <property type="entry name" value="ACT_AK-LysC-DapG-like_2"/>
    <property type="match status" value="1"/>
</dbReference>
<keyword evidence="7 13" id="KW-0547">Nucleotide-binding</keyword>
<dbReference type="GO" id="GO:0009090">
    <property type="term" value="P:homoserine biosynthetic process"/>
    <property type="evidence" value="ECO:0007669"/>
    <property type="project" value="TreeGrafter"/>
</dbReference>
<dbReference type="PANTHER" id="PTHR21499:SF3">
    <property type="entry name" value="ASPARTOKINASE"/>
    <property type="match status" value="1"/>
</dbReference>
<dbReference type="RefSeq" id="WP_249286386.1">
    <property type="nucleotide sequence ID" value="NZ_JACRWC010000039.1"/>
</dbReference>
<dbReference type="Pfam" id="PF00696">
    <property type="entry name" value="AA_kinase"/>
    <property type="match status" value="1"/>
</dbReference>
<keyword evidence="19" id="KW-1185">Reference proteome</keyword>
<dbReference type="GO" id="GO:0005829">
    <property type="term" value="C:cytosol"/>
    <property type="evidence" value="ECO:0007669"/>
    <property type="project" value="TreeGrafter"/>
</dbReference>
<evidence type="ECO:0000256" key="15">
    <source>
        <dbReference type="RuleBase" id="RU004249"/>
    </source>
</evidence>
<evidence type="ECO:0000313" key="18">
    <source>
        <dbReference type="EMBL" id="MBC5998877.1"/>
    </source>
</evidence>
<evidence type="ECO:0000313" key="19">
    <source>
        <dbReference type="Proteomes" id="UP000644115"/>
    </source>
</evidence>
<dbReference type="InterPro" id="IPR005260">
    <property type="entry name" value="Asp_kin_monofn"/>
</dbReference>
<dbReference type="InterPro" id="IPR036393">
    <property type="entry name" value="AceGlu_kinase-like_sf"/>
</dbReference>
<evidence type="ECO:0000256" key="4">
    <source>
        <dbReference type="ARBA" id="ARBA00005139"/>
    </source>
</evidence>
<comment type="pathway">
    <text evidence="3 15">Amino-acid biosynthesis; L-methionine biosynthesis via de novo pathway; L-homoserine from L-aspartate: step 1/3.</text>
</comment>
<dbReference type="NCBIfam" id="TIGR00657">
    <property type="entry name" value="asp_kinases"/>
    <property type="match status" value="1"/>
</dbReference>
<evidence type="ECO:0000256" key="13">
    <source>
        <dbReference type="PIRSR" id="PIRSR000726-1"/>
    </source>
</evidence>
<feature type="binding site" evidence="13">
    <location>
        <position position="48"/>
    </location>
    <ligand>
        <name>substrate</name>
    </ligand>
</feature>
<evidence type="ECO:0000256" key="10">
    <source>
        <dbReference type="ARBA" id="ARBA00022915"/>
    </source>
</evidence>
<evidence type="ECO:0000256" key="8">
    <source>
        <dbReference type="ARBA" id="ARBA00022777"/>
    </source>
</evidence>
<keyword evidence="8 14" id="KW-0418">Kinase</keyword>
<feature type="domain" description="Aspartokinase ACT" evidence="17">
    <location>
        <begin position="351"/>
        <end position="409"/>
    </location>
</feature>
<comment type="pathway">
    <text evidence="4 15">Amino-acid biosynthesis; L-threonine biosynthesis; L-threonine from L-aspartate: step 1/5.</text>
</comment>
<comment type="caution">
    <text evidence="18">The sequence shown here is derived from an EMBL/GenBank/DDBJ whole genome shotgun (WGS) entry which is preliminary data.</text>
</comment>
<gene>
    <name evidence="18" type="ORF">H8876_02530</name>
</gene>
<evidence type="ECO:0000256" key="1">
    <source>
        <dbReference type="ARBA" id="ARBA00003121"/>
    </source>
</evidence>
<dbReference type="InterPro" id="IPR045865">
    <property type="entry name" value="ACT-like_dom_sf"/>
</dbReference>
<evidence type="ECO:0000256" key="7">
    <source>
        <dbReference type="ARBA" id="ARBA00022741"/>
    </source>
</evidence>
<evidence type="ECO:0000256" key="9">
    <source>
        <dbReference type="ARBA" id="ARBA00022840"/>
    </source>
</evidence>
<sequence>MTINIVQKYNGRSLYSMKKLREVAAHIASLRGQYENMVIVVGNMGQSTGDLIAMAKEAGQDIPKRELEVLLAAGEQQSASLLAIALSDMGVEAESMMGCKREIVAHPYFADEYANVKEINTERVQEIISAGKVAVVAGFQGIDETKDIIDLGRGGSDITAVGIAAHFGWDCEFYTTAECMYTADPQMYPEARPIKAITYEEMMEMTNLGADKVETRAVELAKKYNVKLFLGKSLEKDKSKGTYIVNKEMIVNENLVVEDMPVTGMGIQDEISIFTLRNVPSDGKAVAECFRILGELGINVDMISQQMAADGSCTVSFSCDDKQGNTLEVELAKQDEFKDIVIDRVSDLAMISLVGVGMATHSGVSGKVFQILAENGIRYYHITTSEISISVTVAMDQKLKAAIALCRAFHL</sequence>
<evidence type="ECO:0000259" key="17">
    <source>
        <dbReference type="Pfam" id="PF22468"/>
    </source>
</evidence>
<feature type="binding site" evidence="13">
    <location>
        <position position="75"/>
    </location>
    <ligand>
        <name>substrate</name>
    </ligand>
</feature>
<comment type="function">
    <text evidence="1">Catalyzes the phosphorylation of the beta-carboxyl group of aspartic acid with ATP to yield 4-phospho-L-aspartate, which is involved in the branched biosynthetic pathway leading to the biosynthesis of amino acids threonine, isoleucine and methionine.</text>
</comment>
<dbReference type="EC" id="2.7.2.4" evidence="14"/>
<evidence type="ECO:0000256" key="3">
    <source>
        <dbReference type="ARBA" id="ARBA00004986"/>
    </source>
</evidence>
<feature type="binding site" evidence="13">
    <location>
        <position position="181"/>
    </location>
    <ligand>
        <name>ATP</name>
        <dbReference type="ChEBI" id="CHEBI:30616"/>
    </ligand>
</feature>
<dbReference type="PIRSF" id="PIRSF000726">
    <property type="entry name" value="Asp_kin"/>
    <property type="match status" value="1"/>
</dbReference>
<dbReference type="SUPFAM" id="SSF53633">
    <property type="entry name" value="Carbamate kinase-like"/>
    <property type="match status" value="1"/>
</dbReference>
<evidence type="ECO:0000256" key="2">
    <source>
        <dbReference type="ARBA" id="ARBA00004766"/>
    </source>
</evidence>
<comment type="pathway">
    <text evidence="2 15">Amino-acid biosynthesis; L-lysine biosynthesis via DAP pathway; (S)-tetrahydrodipicolinate from L-aspartate: step 1/4.</text>
</comment>
<dbReference type="SUPFAM" id="SSF55021">
    <property type="entry name" value="ACT-like"/>
    <property type="match status" value="2"/>
</dbReference>
<evidence type="ECO:0000256" key="12">
    <source>
        <dbReference type="ARBA" id="ARBA00047872"/>
    </source>
</evidence>
<dbReference type="EMBL" id="JACRWC010000039">
    <property type="protein sequence ID" value="MBC5998877.1"/>
    <property type="molecule type" value="Genomic_DNA"/>
</dbReference>
<keyword evidence="6 14" id="KW-0808">Transferase</keyword>
<evidence type="ECO:0000256" key="14">
    <source>
        <dbReference type="RuleBase" id="RU003448"/>
    </source>
</evidence>
<dbReference type="GO" id="GO:0004072">
    <property type="term" value="F:aspartate kinase activity"/>
    <property type="evidence" value="ECO:0007669"/>
    <property type="project" value="UniProtKB-EC"/>
</dbReference>
<name>A0A923NDZ0_9FIRM</name>
<evidence type="ECO:0000256" key="5">
    <source>
        <dbReference type="ARBA" id="ARBA00010122"/>
    </source>
</evidence>
<dbReference type="InterPro" id="IPR001048">
    <property type="entry name" value="Asp/Glu/Uridylate_kinase"/>
</dbReference>
<organism evidence="18 19">
    <name type="scientific">Lentihominibacter faecis</name>
    <dbReference type="NCBI Taxonomy" id="2764712"/>
    <lineage>
        <taxon>Bacteria</taxon>
        <taxon>Bacillati</taxon>
        <taxon>Bacillota</taxon>
        <taxon>Clostridia</taxon>
        <taxon>Peptostreptococcales</taxon>
        <taxon>Anaerovoracaceae</taxon>
        <taxon>Lentihominibacter</taxon>
    </lineage>
</organism>
<dbReference type="PANTHER" id="PTHR21499">
    <property type="entry name" value="ASPARTATE KINASE"/>
    <property type="match status" value="1"/>
</dbReference>
<dbReference type="Gene3D" id="3.30.2130.10">
    <property type="entry name" value="VC0802-like"/>
    <property type="match status" value="1"/>
</dbReference>
<dbReference type="CDD" id="cd04891">
    <property type="entry name" value="ACT_AK-LysC-DapG-like_1"/>
    <property type="match status" value="1"/>
</dbReference>
<accession>A0A923NDZ0</accession>
<dbReference type="Pfam" id="PF22468">
    <property type="entry name" value="ACT_9"/>
    <property type="match status" value="1"/>
</dbReference>
<evidence type="ECO:0000256" key="11">
    <source>
        <dbReference type="ARBA" id="ARBA00023154"/>
    </source>
</evidence>
<evidence type="ECO:0000259" key="16">
    <source>
        <dbReference type="Pfam" id="PF00696"/>
    </source>
</evidence>
<feature type="binding site" evidence="13">
    <location>
        <begin position="8"/>
        <end position="11"/>
    </location>
    <ligand>
        <name>ATP</name>
        <dbReference type="ChEBI" id="CHEBI:30616"/>
    </ligand>
</feature>
<comment type="catalytic activity">
    <reaction evidence="12 14">
        <text>L-aspartate + ATP = 4-phospho-L-aspartate + ADP</text>
        <dbReference type="Rhea" id="RHEA:23776"/>
        <dbReference type="ChEBI" id="CHEBI:29991"/>
        <dbReference type="ChEBI" id="CHEBI:30616"/>
        <dbReference type="ChEBI" id="CHEBI:57535"/>
        <dbReference type="ChEBI" id="CHEBI:456216"/>
        <dbReference type="EC" id="2.7.2.4"/>
    </reaction>
</comment>
<dbReference type="InterPro" id="IPR001341">
    <property type="entry name" value="Asp_kinase"/>
</dbReference>
<proteinExistence type="inferred from homology"/>
<dbReference type="GO" id="GO:0019877">
    <property type="term" value="P:diaminopimelate biosynthetic process"/>
    <property type="evidence" value="ECO:0007669"/>
    <property type="project" value="UniProtKB-KW"/>
</dbReference>
<keyword evidence="10" id="KW-0220">Diaminopimelate biosynthesis</keyword>
<protein>
    <recommendedName>
        <fullName evidence="14">Aspartokinase</fullName>
        <ecNumber evidence="14">2.7.2.4</ecNumber>
    </recommendedName>
</protein>
<evidence type="ECO:0000256" key="6">
    <source>
        <dbReference type="ARBA" id="ARBA00022679"/>
    </source>
</evidence>
<feature type="domain" description="Aspartate/glutamate/uridylate kinase" evidence="16">
    <location>
        <begin position="5"/>
        <end position="230"/>
    </location>
</feature>
<keyword evidence="9 13" id="KW-0067">ATP-binding</keyword>